<dbReference type="AlphaFoldDB" id="A0A4R5Q7U6"/>
<keyword evidence="2" id="KW-1185">Reference proteome</keyword>
<dbReference type="PROSITE" id="PS51257">
    <property type="entry name" value="PROKAR_LIPOPROTEIN"/>
    <property type="match status" value="1"/>
</dbReference>
<name>A0A4R5Q7U6_9PROT</name>
<evidence type="ECO:0008006" key="3">
    <source>
        <dbReference type="Google" id="ProtNLM"/>
    </source>
</evidence>
<dbReference type="Proteomes" id="UP000295096">
    <property type="component" value="Unassembled WGS sequence"/>
</dbReference>
<accession>A0A4R5Q7U6</accession>
<protein>
    <recommendedName>
        <fullName evidence="3">Lipoprotein</fullName>
    </recommendedName>
</protein>
<reference evidence="1 2" key="1">
    <citation type="journal article" date="2016" name="J. Microbiol.">
        <title>Dankookia rubra gen. nov., sp. nov., an alphaproteobacterium isolated from sediment of a shallow stream.</title>
        <authorList>
            <person name="Kim W.H."/>
            <person name="Kim D.H."/>
            <person name="Kang K."/>
            <person name="Ahn T.Y."/>
        </authorList>
    </citation>
    <scope>NUCLEOTIDE SEQUENCE [LARGE SCALE GENOMIC DNA]</scope>
    <source>
        <strain evidence="1 2">JCM30602</strain>
    </source>
</reference>
<evidence type="ECO:0000313" key="1">
    <source>
        <dbReference type="EMBL" id="TDH58351.1"/>
    </source>
</evidence>
<comment type="caution">
    <text evidence="1">The sequence shown here is derived from an EMBL/GenBank/DDBJ whole genome shotgun (WGS) entry which is preliminary data.</text>
</comment>
<sequence>MSRVKPSCTGPIVRRFTAVLLLAGSGLALGGCVVASAGPGYYGRPYGYRSPHYYRPRPYYRPY</sequence>
<proteinExistence type="predicted"/>
<evidence type="ECO:0000313" key="2">
    <source>
        <dbReference type="Proteomes" id="UP000295096"/>
    </source>
</evidence>
<dbReference type="EMBL" id="SMSJ01000128">
    <property type="protein sequence ID" value="TDH58351.1"/>
    <property type="molecule type" value="Genomic_DNA"/>
</dbReference>
<gene>
    <name evidence="1" type="ORF">E2C06_33035</name>
</gene>
<organism evidence="1 2">
    <name type="scientific">Dankookia rubra</name>
    <dbReference type="NCBI Taxonomy" id="1442381"/>
    <lineage>
        <taxon>Bacteria</taxon>
        <taxon>Pseudomonadati</taxon>
        <taxon>Pseudomonadota</taxon>
        <taxon>Alphaproteobacteria</taxon>
        <taxon>Acetobacterales</taxon>
        <taxon>Roseomonadaceae</taxon>
        <taxon>Dankookia</taxon>
    </lineage>
</organism>